<evidence type="ECO:0000313" key="6">
    <source>
        <dbReference type="EMBL" id="MBO8429712.1"/>
    </source>
</evidence>
<comment type="pathway">
    <text evidence="4">Cofactor biosynthesis; adenosylcobalamin biosynthesis; adenosylcobalamin from cob(II)yrinate a,c-diamide: step 2/7.</text>
</comment>
<reference evidence="6" key="1">
    <citation type="submission" date="2020-10" db="EMBL/GenBank/DDBJ databases">
        <authorList>
            <person name="Gilroy R."/>
        </authorList>
    </citation>
    <scope>NUCLEOTIDE SEQUENCE</scope>
    <source>
        <strain evidence="6">15467</strain>
    </source>
</reference>
<comment type="similarity">
    <text evidence="4">Belongs to the Cob(I)alamin adenosyltransferase family.</text>
</comment>
<keyword evidence="1 4" id="KW-0808">Transferase</keyword>
<comment type="catalytic activity">
    <reaction evidence="4">
        <text>2 cob(II)alamin + reduced [electron-transfer flavoprotein] + 2 ATP = 2 adenosylcob(III)alamin + 2 triphosphate + oxidized [electron-transfer flavoprotein] + 3 H(+)</text>
        <dbReference type="Rhea" id="RHEA:28671"/>
        <dbReference type="Rhea" id="RHEA-COMP:10685"/>
        <dbReference type="Rhea" id="RHEA-COMP:10686"/>
        <dbReference type="ChEBI" id="CHEBI:15378"/>
        <dbReference type="ChEBI" id="CHEBI:16304"/>
        <dbReference type="ChEBI" id="CHEBI:18036"/>
        <dbReference type="ChEBI" id="CHEBI:18408"/>
        <dbReference type="ChEBI" id="CHEBI:30616"/>
        <dbReference type="ChEBI" id="CHEBI:57692"/>
        <dbReference type="ChEBI" id="CHEBI:58307"/>
        <dbReference type="EC" id="2.5.1.17"/>
    </reaction>
</comment>
<dbReference type="GO" id="GO:0009236">
    <property type="term" value="P:cobalamin biosynthetic process"/>
    <property type="evidence" value="ECO:0007669"/>
    <property type="project" value="UniProtKB-UniRule"/>
</dbReference>
<comment type="caution">
    <text evidence="6">The sequence shown here is derived from an EMBL/GenBank/DDBJ whole genome shotgun (WGS) entry which is preliminary data.</text>
</comment>
<dbReference type="GO" id="GO:0008817">
    <property type="term" value="F:corrinoid adenosyltransferase activity"/>
    <property type="evidence" value="ECO:0007669"/>
    <property type="project" value="UniProtKB-UniRule"/>
</dbReference>
<keyword evidence="4" id="KW-0169">Cobalamin biosynthesis</keyword>
<dbReference type="InterPro" id="IPR029499">
    <property type="entry name" value="PduO-typ"/>
</dbReference>
<organism evidence="6 7">
    <name type="scientific">Candidatus Egerieousia excrementavium</name>
    <dbReference type="NCBI Taxonomy" id="2840778"/>
    <lineage>
        <taxon>Bacteria</taxon>
        <taxon>Pseudomonadati</taxon>
        <taxon>Bacteroidota</taxon>
        <taxon>Bacteroidia</taxon>
        <taxon>Bacteroidales</taxon>
        <taxon>Candidatus Egerieousia</taxon>
    </lineage>
</organism>
<dbReference type="InterPro" id="IPR036451">
    <property type="entry name" value="CblAdoTrfase-like_sf"/>
</dbReference>
<dbReference type="Gene3D" id="1.20.1200.10">
    <property type="entry name" value="Cobalamin adenosyltransferase-like"/>
    <property type="match status" value="1"/>
</dbReference>
<dbReference type="PANTHER" id="PTHR12213:SF0">
    <property type="entry name" value="CORRINOID ADENOSYLTRANSFERASE MMAB"/>
    <property type="match status" value="1"/>
</dbReference>
<protein>
    <recommendedName>
        <fullName evidence="4">Corrinoid adenosyltransferase</fullName>
        <ecNumber evidence="4">2.5.1.17</ecNumber>
    </recommendedName>
    <alternativeName>
        <fullName evidence="4">Cob(II)alamin adenosyltransferase</fullName>
    </alternativeName>
    <alternativeName>
        <fullName evidence="4">Cob(II)yrinic acid a,c-diamide adenosyltransferase</fullName>
    </alternativeName>
    <alternativeName>
        <fullName evidence="4">Cobinamide/cobalamin adenosyltransferase</fullName>
    </alternativeName>
</protein>
<dbReference type="EC" id="2.5.1.17" evidence="4"/>
<accession>A0A9D9GZ87</accession>
<evidence type="ECO:0000256" key="1">
    <source>
        <dbReference type="ARBA" id="ARBA00022679"/>
    </source>
</evidence>
<feature type="domain" description="Cobalamin adenosyltransferase-like" evidence="5">
    <location>
        <begin position="3"/>
        <end position="181"/>
    </location>
</feature>
<dbReference type="Proteomes" id="UP000823635">
    <property type="component" value="Unassembled WGS sequence"/>
</dbReference>
<gene>
    <name evidence="6" type="ORF">IAC68_07280</name>
</gene>
<evidence type="ECO:0000256" key="2">
    <source>
        <dbReference type="ARBA" id="ARBA00022741"/>
    </source>
</evidence>
<evidence type="ECO:0000256" key="4">
    <source>
        <dbReference type="RuleBase" id="RU366026"/>
    </source>
</evidence>
<dbReference type="InterPro" id="IPR016030">
    <property type="entry name" value="CblAdoTrfase-like"/>
</dbReference>
<dbReference type="SUPFAM" id="SSF89028">
    <property type="entry name" value="Cobalamin adenosyltransferase-like"/>
    <property type="match status" value="1"/>
</dbReference>
<keyword evidence="2 4" id="KW-0547">Nucleotide-binding</keyword>
<dbReference type="NCBIfam" id="TIGR00636">
    <property type="entry name" value="PduO_Nterm"/>
    <property type="match status" value="1"/>
</dbReference>
<dbReference type="EMBL" id="JADINB010000155">
    <property type="protein sequence ID" value="MBO8429712.1"/>
    <property type="molecule type" value="Genomic_DNA"/>
</dbReference>
<comment type="catalytic activity">
    <reaction evidence="4">
        <text>2 cob(II)yrinate a,c diamide + reduced [electron-transfer flavoprotein] + 2 ATP = 2 adenosylcob(III)yrinate a,c-diamide + 2 triphosphate + oxidized [electron-transfer flavoprotein] + 3 H(+)</text>
        <dbReference type="Rhea" id="RHEA:11528"/>
        <dbReference type="Rhea" id="RHEA-COMP:10685"/>
        <dbReference type="Rhea" id="RHEA-COMP:10686"/>
        <dbReference type="ChEBI" id="CHEBI:15378"/>
        <dbReference type="ChEBI" id="CHEBI:18036"/>
        <dbReference type="ChEBI" id="CHEBI:30616"/>
        <dbReference type="ChEBI" id="CHEBI:57692"/>
        <dbReference type="ChEBI" id="CHEBI:58307"/>
        <dbReference type="ChEBI" id="CHEBI:58503"/>
        <dbReference type="ChEBI" id="CHEBI:58537"/>
        <dbReference type="EC" id="2.5.1.17"/>
    </reaction>
</comment>
<evidence type="ECO:0000256" key="3">
    <source>
        <dbReference type="ARBA" id="ARBA00022840"/>
    </source>
</evidence>
<proteinExistence type="inferred from homology"/>
<evidence type="ECO:0000313" key="7">
    <source>
        <dbReference type="Proteomes" id="UP000823635"/>
    </source>
</evidence>
<keyword evidence="3 4" id="KW-0067">ATP-binding</keyword>
<reference evidence="6" key="2">
    <citation type="journal article" date="2021" name="PeerJ">
        <title>Extensive microbial diversity within the chicken gut microbiome revealed by metagenomics and culture.</title>
        <authorList>
            <person name="Gilroy R."/>
            <person name="Ravi A."/>
            <person name="Getino M."/>
            <person name="Pursley I."/>
            <person name="Horton D.L."/>
            <person name="Alikhan N.F."/>
            <person name="Baker D."/>
            <person name="Gharbi K."/>
            <person name="Hall N."/>
            <person name="Watson M."/>
            <person name="Adriaenssens E.M."/>
            <person name="Foster-Nyarko E."/>
            <person name="Jarju S."/>
            <person name="Secka A."/>
            <person name="Antonio M."/>
            <person name="Oren A."/>
            <person name="Chaudhuri R.R."/>
            <person name="La Ragione R."/>
            <person name="Hildebrand F."/>
            <person name="Pallen M.J."/>
        </authorList>
    </citation>
    <scope>NUCLEOTIDE SEQUENCE</scope>
    <source>
        <strain evidence="6">15467</strain>
    </source>
</reference>
<dbReference type="PANTHER" id="PTHR12213">
    <property type="entry name" value="CORRINOID ADENOSYLTRANSFERASE"/>
    <property type="match status" value="1"/>
</dbReference>
<sequence>MKIYTKGGDKGSTSLVGGKRVAKNHPRVEAYGDVDELISYIGVVISDAPQGVERDILEKIQKELMLISAHFASDGTAKKMKELSEKEILFLEKEIDRMTDEIPAQTAFILPGAPRVSSECHVARTICRRAERHAIAITGYGCRPGGQSEESHEQCESADSVATGIKYLNRLSDYLFTLGRYYCHKCGGKEIFWLP</sequence>
<dbReference type="GO" id="GO:0005524">
    <property type="term" value="F:ATP binding"/>
    <property type="evidence" value="ECO:0007669"/>
    <property type="project" value="UniProtKB-UniRule"/>
</dbReference>
<name>A0A9D9GZ87_9BACT</name>
<dbReference type="Pfam" id="PF01923">
    <property type="entry name" value="Cob_adeno_trans"/>
    <property type="match status" value="1"/>
</dbReference>
<evidence type="ECO:0000259" key="5">
    <source>
        <dbReference type="Pfam" id="PF01923"/>
    </source>
</evidence>
<dbReference type="AlphaFoldDB" id="A0A9D9GZ87"/>